<dbReference type="PANTHER" id="PTHR40866:SF1">
    <property type="entry name" value="BED-TYPE DOMAIN-CONTAINING PROTEIN"/>
    <property type="match status" value="1"/>
</dbReference>
<name>A0A2P4Y1A5_9STRA</name>
<evidence type="ECO:0000313" key="2">
    <source>
        <dbReference type="Proteomes" id="UP000237271"/>
    </source>
</evidence>
<gene>
    <name evidence="1" type="ORF">PHPALM_11806</name>
</gene>
<dbReference type="OrthoDB" id="125057at2759"/>
<dbReference type="Proteomes" id="UP000237271">
    <property type="component" value="Unassembled WGS sequence"/>
</dbReference>
<proteinExistence type="predicted"/>
<dbReference type="PANTHER" id="PTHR40866">
    <property type="entry name" value="BED-TYPE DOMAIN-CONTAINING PROTEIN"/>
    <property type="match status" value="1"/>
</dbReference>
<organism evidence="1 2">
    <name type="scientific">Phytophthora palmivora</name>
    <dbReference type="NCBI Taxonomy" id="4796"/>
    <lineage>
        <taxon>Eukaryota</taxon>
        <taxon>Sar</taxon>
        <taxon>Stramenopiles</taxon>
        <taxon>Oomycota</taxon>
        <taxon>Peronosporomycetes</taxon>
        <taxon>Peronosporales</taxon>
        <taxon>Peronosporaceae</taxon>
        <taxon>Phytophthora</taxon>
    </lineage>
</organism>
<accession>A0A2P4Y1A5</accession>
<protein>
    <submittedName>
        <fullName evidence="1">Uncharacterized protein</fullName>
    </submittedName>
</protein>
<keyword evidence="2" id="KW-1185">Reference proteome</keyword>
<dbReference type="EMBL" id="NCKW01006452">
    <property type="protein sequence ID" value="POM71602.1"/>
    <property type="molecule type" value="Genomic_DNA"/>
</dbReference>
<sequence>MLVAPPFSSHDLHHTAGLRVLLLTVPRPHPVFHEMLATTPGETGPLVHYVRHSAQNLFGWLEWLVKCNLQFSFCESKFARRYTHLKPVSVETLVRIMEAVTSIVERAIAVETPEKFGIISDGQSHDSEHYIAVFAFYEVDGGTRFPLLCMAPLVNEETDDLSAASHQAFLATILASDYLKRHDLVLFLVGDNCGVNRRHATLMGVPLVPVTGSTVPSPLNSALMIKLRTLHHSAKLRNYKADLRPIIRQQIRWSSTFSMLNRYFELLPFFDAEAEELAELLPPQRPSGGSDDESVSKALQGPDANLLDVRIWFDGLIAAKPSYTRYLAPRADIAHSPDFETGCVRVLKGQAKRLTRAETAELEPLLVTPSAGEGEHEEKDEEASVSFVERLQKRRRLDAHTVERAE</sequence>
<comment type="caution">
    <text evidence="1">The sequence shown here is derived from an EMBL/GenBank/DDBJ whole genome shotgun (WGS) entry which is preliminary data.</text>
</comment>
<reference evidence="1 2" key="1">
    <citation type="journal article" date="2017" name="Genome Biol. Evol.">
        <title>Phytophthora megakarya and P. palmivora, closely related causal agents of cacao black pod rot, underwent increases in genome sizes and gene numbers by different mechanisms.</title>
        <authorList>
            <person name="Ali S.S."/>
            <person name="Shao J."/>
            <person name="Lary D.J."/>
            <person name="Kronmiller B."/>
            <person name="Shen D."/>
            <person name="Strem M.D."/>
            <person name="Amoako-Attah I."/>
            <person name="Akrofi A.Y."/>
            <person name="Begoude B.A."/>
            <person name="Ten Hoopen G.M."/>
            <person name="Coulibaly K."/>
            <person name="Kebe B.I."/>
            <person name="Melnick R.L."/>
            <person name="Guiltinan M.J."/>
            <person name="Tyler B.M."/>
            <person name="Meinhardt L.W."/>
            <person name="Bailey B.A."/>
        </authorList>
    </citation>
    <scope>NUCLEOTIDE SEQUENCE [LARGE SCALE GENOMIC DNA]</scope>
    <source>
        <strain evidence="2">sbr112.9</strain>
    </source>
</reference>
<evidence type="ECO:0000313" key="1">
    <source>
        <dbReference type="EMBL" id="POM71602.1"/>
    </source>
</evidence>
<dbReference type="AlphaFoldDB" id="A0A2P4Y1A5"/>